<dbReference type="EMBL" id="BPMK01000002">
    <property type="protein sequence ID" value="GIZ50546.1"/>
    <property type="molecule type" value="Genomic_DNA"/>
</dbReference>
<organism evidence="1 2">
    <name type="scientific">Noviherbaspirillum aridicola</name>
    <dbReference type="NCBI Taxonomy" id="2849687"/>
    <lineage>
        <taxon>Bacteria</taxon>
        <taxon>Pseudomonadati</taxon>
        <taxon>Pseudomonadota</taxon>
        <taxon>Betaproteobacteria</taxon>
        <taxon>Burkholderiales</taxon>
        <taxon>Oxalobacteraceae</taxon>
        <taxon>Noviherbaspirillum</taxon>
    </lineage>
</organism>
<dbReference type="RefSeq" id="WP_220806718.1">
    <property type="nucleotide sequence ID" value="NZ_BPMK01000002.1"/>
</dbReference>
<dbReference type="InterPro" id="IPR016181">
    <property type="entry name" value="Acyl_CoA_acyltransferase"/>
</dbReference>
<dbReference type="SUPFAM" id="SSF55729">
    <property type="entry name" value="Acyl-CoA N-acyltransferases (Nat)"/>
    <property type="match status" value="1"/>
</dbReference>
<evidence type="ECO:0000313" key="2">
    <source>
        <dbReference type="Proteomes" id="UP000887222"/>
    </source>
</evidence>
<gene>
    <name evidence="1" type="ORF">NCCP691_05600</name>
</gene>
<dbReference type="Proteomes" id="UP000887222">
    <property type="component" value="Unassembled WGS sequence"/>
</dbReference>
<comment type="caution">
    <text evidence="1">The sequence shown here is derived from an EMBL/GenBank/DDBJ whole genome shotgun (WGS) entry which is preliminary data.</text>
</comment>
<reference evidence="1 2" key="1">
    <citation type="journal article" date="2022" name="Int. J. Syst. Evol. Microbiol.">
        <title>Noviherbaspirillum aridicola sp. nov., isolated from an arid soil in Pakistan.</title>
        <authorList>
            <person name="Khan I.U."/>
            <person name="Saqib M."/>
            <person name="Amin A."/>
            <person name="Hussain F."/>
            <person name="Li L."/>
            <person name="Liu Y.H."/>
            <person name="Fang B.Z."/>
            <person name="Ahmed I."/>
            <person name="Li W.J."/>
        </authorList>
    </citation>
    <scope>NUCLEOTIDE SEQUENCE [LARGE SCALE GENOMIC DNA]</scope>
    <source>
        <strain evidence="1 2">NCCP-691</strain>
    </source>
</reference>
<evidence type="ECO:0008006" key="3">
    <source>
        <dbReference type="Google" id="ProtNLM"/>
    </source>
</evidence>
<name>A0ABQ4Q0I9_9BURK</name>
<proteinExistence type="predicted"/>
<protein>
    <recommendedName>
        <fullName evidence="3">N-acyl amino acid synthase of PEP-CTERM/exosortase system</fullName>
    </recommendedName>
</protein>
<dbReference type="Gene3D" id="3.40.630.30">
    <property type="match status" value="1"/>
</dbReference>
<accession>A0ABQ4Q0I9</accession>
<keyword evidence="2" id="KW-1185">Reference proteome</keyword>
<sequence length="254" mass="28716">MLQLKALLDADLDAASRTGEQALNDERLPFTLRVAGTQDDLWKAVQIRHSAYARHLPDFAATLARPEPTDFEDGVAVLLAESKMDGAPLGTMRIETNRYRPLALERSLELPDWLQGRPLAEAVRLGVTEERIGRVVKTALFKAYFLYCAAQGVDWMVIAGRSPIDRQYERLMFRDVYPGQGFIPLRHAAGMPHRVMAMQVSQAEPMWREARHPLYDYVFRTRHEDISIAATRQATLAEPAWASGRTASTMSRHQ</sequence>
<evidence type="ECO:0000313" key="1">
    <source>
        <dbReference type="EMBL" id="GIZ50546.1"/>
    </source>
</evidence>